<gene>
    <name evidence="2" type="ORF">B0J13DRAFT_525182</name>
</gene>
<accession>A0A9P9ERH0</accession>
<dbReference type="Proteomes" id="UP000717696">
    <property type="component" value="Unassembled WGS sequence"/>
</dbReference>
<organism evidence="2 3">
    <name type="scientific">Dactylonectria estremocensis</name>
    <dbReference type="NCBI Taxonomy" id="1079267"/>
    <lineage>
        <taxon>Eukaryota</taxon>
        <taxon>Fungi</taxon>
        <taxon>Dikarya</taxon>
        <taxon>Ascomycota</taxon>
        <taxon>Pezizomycotina</taxon>
        <taxon>Sordariomycetes</taxon>
        <taxon>Hypocreomycetidae</taxon>
        <taxon>Hypocreales</taxon>
        <taxon>Nectriaceae</taxon>
        <taxon>Dactylonectria</taxon>
    </lineage>
</organism>
<evidence type="ECO:0000313" key="3">
    <source>
        <dbReference type="Proteomes" id="UP000717696"/>
    </source>
</evidence>
<dbReference type="AlphaFoldDB" id="A0A9P9ERH0"/>
<sequence length="296" mass="32116">MTKTGIGMPLLVGPGRRCRKSNVCNEFPRTYPGAWGRWICAQPTTQLITISPQVSLEEEELNLTEPGSWCCRIKCCRSKAAATEKRAADAHYACSLPISYSKDATSTTCPPPSSSLPPALPTACLRGQAPHTALMHNQFEARGPRPLPEAILGHPSCKGVRIRAERSSPRESSDFAGSEVFWGGSFVKRECRLKVPRLISDRYSRLRQRLKSTFAKGPKAQTSRGPSPRPGNARTRNWDADDWLRRGQRRVAAGFEWQVSDCGTSELGKGGQGGQGVQGGQGGPQALGALGALDHH</sequence>
<feature type="region of interest" description="Disordered" evidence="1">
    <location>
        <begin position="211"/>
        <end position="241"/>
    </location>
</feature>
<name>A0A9P9ERH0_9HYPO</name>
<keyword evidence="3" id="KW-1185">Reference proteome</keyword>
<feature type="compositionally biased region" description="Low complexity" evidence="1">
    <location>
        <begin position="286"/>
        <end position="296"/>
    </location>
</feature>
<dbReference type="EMBL" id="JAGMUU010000009">
    <property type="protein sequence ID" value="KAH7145658.1"/>
    <property type="molecule type" value="Genomic_DNA"/>
</dbReference>
<comment type="caution">
    <text evidence="2">The sequence shown here is derived from an EMBL/GenBank/DDBJ whole genome shotgun (WGS) entry which is preliminary data.</text>
</comment>
<reference evidence="2" key="1">
    <citation type="journal article" date="2021" name="Nat. Commun.">
        <title>Genetic determinants of endophytism in the Arabidopsis root mycobiome.</title>
        <authorList>
            <person name="Mesny F."/>
            <person name="Miyauchi S."/>
            <person name="Thiergart T."/>
            <person name="Pickel B."/>
            <person name="Atanasova L."/>
            <person name="Karlsson M."/>
            <person name="Huettel B."/>
            <person name="Barry K.W."/>
            <person name="Haridas S."/>
            <person name="Chen C."/>
            <person name="Bauer D."/>
            <person name="Andreopoulos W."/>
            <person name="Pangilinan J."/>
            <person name="LaButti K."/>
            <person name="Riley R."/>
            <person name="Lipzen A."/>
            <person name="Clum A."/>
            <person name="Drula E."/>
            <person name="Henrissat B."/>
            <person name="Kohler A."/>
            <person name="Grigoriev I.V."/>
            <person name="Martin F.M."/>
            <person name="Hacquard S."/>
        </authorList>
    </citation>
    <scope>NUCLEOTIDE SEQUENCE</scope>
    <source>
        <strain evidence="2">MPI-CAGE-AT-0021</strain>
    </source>
</reference>
<protein>
    <submittedName>
        <fullName evidence="2">Uncharacterized protein</fullName>
    </submittedName>
</protein>
<evidence type="ECO:0000313" key="2">
    <source>
        <dbReference type="EMBL" id="KAH7145658.1"/>
    </source>
</evidence>
<feature type="region of interest" description="Disordered" evidence="1">
    <location>
        <begin position="264"/>
        <end position="296"/>
    </location>
</feature>
<evidence type="ECO:0000256" key="1">
    <source>
        <dbReference type="SAM" id="MobiDB-lite"/>
    </source>
</evidence>
<proteinExistence type="predicted"/>
<feature type="compositionally biased region" description="Gly residues" evidence="1">
    <location>
        <begin position="268"/>
        <end position="285"/>
    </location>
</feature>